<dbReference type="EMBL" id="QHBU01000110">
    <property type="protein sequence ID" value="PZR81476.1"/>
    <property type="molecule type" value="Genomic_DNA"/>
</dbReference>
<reference evidence="3" key="2">
    <citation type="submission" date="2018-05" db="EMBL/GenBank/DDBJ databases">
        <authorList>
            <person name="Ferrari B."/>
        </authorList>
    </citation>
    <scope>NUCLEOTIDE SEQUENCE</scope>
    <source>
        <strain evidence="3">RRmetagenome_bin12</strain>
    </source>
</reference>
<dbReference type="Gene3D" id="3.90.1720.10">
    <property type="entry name" value="endopeptidase domain like (from Nostoc punctiforme)"/>
    <property type="match status" value="1"/>
</dbReference>
<protein>
    <submittedName>
        <fullName evidence="2">CHAP domain-containing protein</fullName>
    </submittedName>
</protein>
<dbReference type="SUPFAM" id="SSF54001">
    <property type="entry name" value="Cysteine proteinases"/>
    <property type="match status" value="1"/>
</dbReference>
<organism evidence="3 4">
    <name type="scientific">Candidatus Aeolococcus gillhamiae</name>
    <dbReference type="NCBI Taxonomy" id="3127015"/>
    <lineage>
        <taxon>Bacteria</taxon>
        <taxon>Bacillati</taxon>
        <taxon>Candidatus Dormiibacterota</taxon>
        <taxon>Candidatus Dormibacteria</taxon>
        <taxon>Candidatus Aeolococcales</taxon>
        <taxon>Candidatus Aeolococcaceae</taxon>
        <taxon>Candidatus Aeolococcus</taxon>
    </lineage>
</organism>
<evidence type="ECO:0000313" key="3">
    <source>
        <dbReference type="EMBL" id="PZR81476.1"/>
    </source>
</evidence>
<dbReference type="InterPro" id="IPR007921">
    <property type="entry name" value="CHAP_dom"/>
</dbReference>
<dbReference type="EMBL" id="JAEKNS010000067">
    <property type="protein sequence ID" value="MBJ7594436.1"/>
    <property type="molecule type" value="Genomic_DNA"/>
</dbReference>
<proteinExistence type="predicted"/>
<accession>A0A2W5ZFC4</accession>
<dbReference type="Gene3D" id="6.10.250.3150">
    <property type="match status" value="1"/>
</dbReference>
<dbReference type="InterPro" id="IPR038765">
    <property type="entry name" value="Papain-like_cys_pep_sf"/>
</dbReference>
<sequence length="357" mass="37582">MRGTRKLLSVAVGCGVLLSIGITSIPAGRADNSAANALRARRAQLLQQLVTLEPAKNSASSALVTAENAFASEQALLLAAQQRLAGINARLLALSGQITSDEATIVKAKQDLAMLTRQSYKSTTTDSWVAAVLSATSFSQAVDRLAGTSHVAEQVRNLQQKVRAKEDAISSEKAEIQKDAATTVALEGQLSQDSGALLMLVDARNAALQSASAPARAIENQIAEIDQALAGSAPRRSAANQGACGNHFAYGQCTWYVATRRCIPWVGNAAQWYTNAARMGYPVGHIPEVGAVVTFWPGGNGASSIGHVGYVEAVGPAAGVPAGYFKFSEMNYNGWNRVNYRVLPSNSSGIQGFIYSK</sequence>
<dbReference type="Proteomes" id="UP000606991">
    <property type="component" value="Unassembled WGS sequence"/>
</dbReference>
<reference evidence="3 4" key="1">
    <citation type="journal article" date="2017" name="Nature">
        <title>Atmospheric trace gases support primary production in Antarctic desert surface soil.</title>
        <authorList>
            <person name="Ji M."/>
            <person name="Greening C."/>
            <person name="Vanwonterghem I."/>
            <person name="Carere C.R."/>
            <person name="Bay S.K."/>
            <person name="Steen J.A."/>
            <person name="Montgomery K."/>
            <person name="Lines T."/>
            <person name="Beardall J."/>
            <person name="van Dorst J."/>
            <person name="Snape I."/>
            <person name="Stott M.B."/>
            <person name="Hugenholtz P."/>
            <person name="Ferrari B.C."/>
        </authorList>
    </citation>
    <scope>NUCLEOTIDE SEQUENCE [LARGE SCALE GENOMIC DNA]</scope>
    <source>
        <strain evidence="3">RRmetagenome_bin12</strain>
    </source>
</reference>
<accession>A0A934K1H3</accession>
<dbReference type="RefSeq" id="WP_337310628.1">
    <property type="nucleotide sequence ID" value="NZ_JAEKNS010000067.1"/>
</dbReference>
<comment type="caution">
    <text evidence="3">The sequence shown here is derived from an EMBL/GenBank/DDBJ whole genome shotgun (WGS) entry which is preliminary data.</text>
</comment>
<gene>
    <name evidence="3" type="ORF">DLM65_05745</name>
    <name evidence="2" type="ORF">JF886_06150</name>
</gene>
<evidence type="ECO:0000259" key="1">
    <source>
        <dbReference type="PROSITE" id="PS50911"/>
    </source>
</evidence>
<feature type="domain" description="Peptidase C51" evidence="1">
    <location>
        <begin position="228"/>
        <end position="355"/>
    </location>
</feature>
<evidence type="ECO:0000313" key="5">
    <source>
        <dbReference type="Proteomes" id="UP000606991"/>
    </source>
</evidence>
<evidence type="ECO:0000313" key="2">
    <source>
        <dbReference type="EMBL" id="MBJ7594436.1"/>
    </source>
</evidence>
<dbReference type="Proteomes" id="UP000248724">
    <property type="component" value="Unassembled WGS sequence"/>
</dbReference>
<dbReference type="PROSITE" id="PS50911">
    <property type="entry name" value="CHAP"/>
    <property type="match status" value="1"/>
</dbReference>
<reference evidence="2 5" key="3">
    <citation type="submission" date="2020-10" db="EMBL/GenBank/DDBJ databases">
        <title>Ca. Dormibacterota MAGs.</title>
        <authorList>
            <person name="Montgomery K."/>
        </authorList>
    </citation>
    <scope>NUCLEOTIDE SEQUENCE [LARGE SCALE GENOMIC DNA]</scope>
    <source>
        <strain evidence="2">SC8812_S17_18</strain>
    </source>
</reference>
<dbReference type="Pfam" id="PF05257">
    <property type="entry name" value="CHAP"/>
    <property type="match status" value="1"/>
</dbReference>
<evidence type="ECO:0000313" key="4">
    <source>
        <dbReference type="Proteomes" id="UP000248724"/>
    </source>
</evidence>
<name>A0A2W5ZFC4_9BACT</name>
<dbReference type="AlphaFoldDB" id="A0A2W5ZFC4"/>